<dbReference type="Proteomes" id="UP000294229">
    <property type="component" value="Unassembled WGS sequence"/>
</dbReference>
<dbReference type="SUPFAM" id="SSF81593">
    <property type="entry name" value="Nucleotidyltransferase substrate binding subunit/domain"/>
    <property type="match status" value="1"/>
</dbReference>
<protein>
    <submittedName>
        <fullName evidence="2">Nucleotidyltransferase substrate binding protein, HI0074 family</fullName>
    </submittedName>
</protein>
<evidence type="ECO:0000313" key="3">
    <source>
        <dbReference type="Proteomes" id="UP000254620"/>
    </source>
</evidence>
<reference evidence="2 3" key="1">
    <citation type="submission" date="2018-06" db="EMBL/GenBank/DDBJ databases">
        <authorList>
            <consortium name="Pathogen Informatics"/>
            <person name="Doyle S."/>
        </authorList>
    </citation>
    <scope>NUCLEOTIDE SEQUENCE [LARGE SCALE GENOMIC DNA]</scope>
    <source>
        <strain evidence="2 3">NCTC10926</strain>
    </source>
</reference>
<dbReference type="EMBL" id="RQXS01000063">
    <property type="protein sequence ID" value="RZN56614.1"/>
    <property type="molecule type" value="Genomic_DNA"/>
</dbReference>
<sequence>MEQLDLSALEKAFHSLEMTLAKLADKQWFAAQENIVQDTLIAGCIQKFEFVYELSIKMMKRQLKLITEAPDEIDSADFRDILRLSAKAGLIEQVEDWLLYRKMRNITSHTYDQNKAQEIYEQMIGFLASARNLLSQLQQRNNDD</sequence>
<dbReference type="InterPro" id="IPR010235">
    <property type="entry name" value="HepT"/>
</dbReference>
<dbReference type="EMBL" id="UFSW01000001">
    <property type="protein sequence ID" value="SUU97975.1"/>
    <property type="molecule type" value="Genomic_DNA"/>
</dbReference>
<dbReference type="Proteomes" id="UP000254620">
    <property type="component" value="Unassembled WGS sequence"/>
</dbReference>
<evidence type="ECO:0000313" key="1">
    <source>
        <dbReference type="EMBL" id="RZN56614.1"/>
    </source>
</evidence>
<dbReference type="NCBIfam" id="TIGR01987">
    <property type="entry name" value="HI0074"/>
    <property type="match status" value="1"/>
</dbReference>
<dbReference type="Pfam" id="PF08780">
    <property type="entry name" value="NTase_sub_bind"/>
    <property type="match status" value="1"/>
</dbReference>
<dbReference type="STRING" id="728.VY92_02080"/>
<gene>
    <name evidence="1" type="ORF">EIG79_10095</name>
    <name evidence="2" type="ORF">NCTC10926_01379</name>
</gene>
<keyword evidence="2" id="KW-0808">Transferase</keyword>
<dbReference type="Gene3D" id="1.20.120.330">
    <property type="entry name" value="Nucleotidyltransferases domain 2"/>
    <property type="match status" value="1"/>
</dbReference>
<evidence type="ECO:0000313" key="4">
    <source>
        <dbReference type="Proteomes" id="UP000294229"/>
    </source>
</evidence>
<dbReference type="RefSeq" id="WP_046097698.1">
    <property type="nucleotide sequence ID" value="NZ_LAEN01000005.1"/>
</dbReference>
<dbReference type="eggNOG" id="COG1708">
    <property type="taxonomic scope" value="Bacteria"/>
</dbReference>
<name>A0A0F5F0T5_AVIPA</name>
<proteinExistence type="predicted"/>
<evidence type="ECO:0000313" key="2">
    <source>
        <dbReference type="EMBL" id="SUU97975.1"/>
    </source>
</evidence>
<accession>A0A0F5F0T5</accession>
<reference evidence="1 4" key="2">
    <citation type="submission" date="2018-11" db="EMBL/GenBank/DDBJ databases">
        <title>Sequencing Av. paragallinarum serogroups.</title>
        <authorList>
            <person name="Hellmuth J.E."/>
            <person name="Boucher C.E."/>
            <person name="Cason E.D."/>
        </authorList>
    </citation>
    <scope>NUCLEOTIDE SEQUENCE [LARGE SCALE GENOMIC DNA]</scope>
    <source>
        <strain evidence="1 4">SA-3</strain>
    </source>
</reference>
<organism evidence="1 4">
    <name type="scientific">Avibacterium paragallinarum</name>
    <name type="common">Haemophilus gallinarum</name>
    <dbReference type="NCBI Taxonomy" id="728"/>
    <lineage>
        <taxon>Bacteria</taxon>
        <taxon>Pseudomonadati</taxon>
        <taxon>Pseudomonadota</taxon>
        <taxon>Gammaproteobacteria</taxon>
        <taxon>Pasteurellales</taxon>
        <taxon>Pasteurellaceae</taxon>
        <taxon>Avibacterium</taxon>
    </lineage>
</organism>
<dbReference type="OrthoDB" id="9810452at2"/>
<dbReference type="AlphaFoldDB" id="A0A0F5F0T5"/>
<dbReference type="GO" id="GO:0016740">
    <property type="term" value="F:transferase activity"/>
    <property type="evidence" value="ECO:0007669"/>
    <property type="project" value="UniProtKB-KW"/>
</dbReference>